<proteinExistence type="inferred from homology"/>
<dbReference type="NCBIfam" id="NF001980">
    <property type="entry name" value="PRK00770.1"/>
    <property type="match status" value="1"/>
</dbReference>
<dbReference type="PANTHER" id="PTHR11703">
    <property type="entry name" value="DEOXYHYPUSINE SYNTHASE"/>
    <property type="match status" value="1"/>
</dbReference>
<dbReference type="Proteomes" id="UP000317716">
    <property type="component" value="Unassembled WGS sequence"/>
</dbReference>
<dbReference type="GO" id="GO:0005737">
    <property type="term" value="C:cytoplasm"/>
    <property type="evidence" value="ECO:0007669"/>
    <property type="project" value="TreeGrafter"/>
</dbReference>
<protein>
    <submittedName>
        <fullName evidence="3">Deoxyhypusine synthase</fullName>
    </submittedName>
</protein>
<name>A0A538STV2_UNCEI</name>
<dbReference type="InterPro" id="IPR002773">
    <property type="entry name" value="Deoxyhypusine_synthase"/>
</dbReference>
<organism evidence="3 4">
    <name type="scientific">Eiseniibacteriota bacterium</name>
    <dbReference type="NCBI Taxonomy" id="2212470"/>
    <lineage>
        <taxon>Bacteria</taxon>
        <taxon>Candidatus Eiseniibacteriota</taxon>
    </lineage>
</organism>
<dbReference type="PANTHER" id="PTHR11703:SF2">
    <property type="entry name" value="DEOXYHYPUSINE SYNTHASE-LIKE PROTEIN"/>
    <property type="match status" value="1"/>
</dbReference>
<evidence type="ECO:0000256" key="2">
    <source>
        <dbReference type="ARBA" id="ARBA00022679"/>
    </source>
</evidence>
<keyword evidence="2" id="KW-0808">Transferase</keyword>
<dbReference type="InterPro" id="IPR036982">
    <property type="entry name" value="Deoxyhypusine_synthase_sf"/>
</dbReference>
<dbReference type="Gene3D" id="3.40.910.10">
    <property type="entry name" value="Deoxyhypusine synthase"/>
    <property type="match status" value="1"/>
</dbReference>
<reference evidence="3 4" key="1">
    <citation type="journal article" date="2019" name="Nat. Microbiol.">
        <title>Mediterranean grassland soil C-N compound turnover is dependent on rainfall and depth, and is mediated by genomically divergent microorganisms.</title>
        <authorList>
            <person name="Diamond S."/>
            <person name="Andeer P.F."/>
            <person name="Li Z."/>
            <person name="Crits-Christoph A."/>
            <person name="Burstein D."/>
            <person name="Anantharaman K."/>
            <person name="Lane K.R."/>
            <person name="Thomas B.C."/>
            <person name="Pan C."/>
            <person name="Northen T.R."/>
            <person name="Banfield J.F."/>
        </authorList>
    </citation>
    <scope>NUCLEOTIDE SEQUENCE [LARGE SCALE GENOMIC DNA]</scope>
    <source>
        <strain evidence="3">WS_2</strain>
    </source>
</reference>
<comment type="similarity">
    <text evidence="1">Belongs to the deoxyhypusine synthase family.</text>
</comment>
<dbReference type="Pfam" id="PF01916">
    <property type="entry name" value="DS"/>
    <property type="match status" value="1"/>
</dbReference>
<evidence type="ECO:0000313" key="4">
    <source>
        <dbReference type="Proteomes" id="UP000317716"/>
    </source>
</evidence>
<dbReference type="SUPFAM" id="SSF52467">
    <property type="entry name" value="DHS-like NAD/FAD-binding domain"/>
    <property type="match status" value="1"/>
</dbReference>
<accession>A0A538STV2</accession>
<dbReference type="EMBL" id="VBOS01000244">
    <property type="protein sequence ID" value="TMQ54832.1"/>
    <property type="molecule type" value="Genomic_DNA"/>
</dbReference>
<comment type="caution">
    <text evidence="3">The sequence shown here is derived from an EMBL/GenBank/DDBJ whole genome shotgun (WGS) entry which is preliminary data.</text>
</comment>
<evidence type="ECO:0000256" key="1">
    <source>
        <dbReference type="ARBA" id="ARBA00009892"/>
    </source>
</evidence>
<sequence>MSSPRKPNPHITGPRIEPAAITGKESAADLIESAFLAYNAARLREGARLLTERMLEADVTVGLSMTGALTPAGLGMSAVIPLLEAGFVDWIVSTGANLYHDTHFGLGLSMHRGTFQADDVELREKGVVRIYDVFFDYRVLLDTDAFFRQVIGGPEFQRAMSTAEFHHLCGKYVRAREEALGSKRRSLLAAAFEYGVPIYTSSPGDSSIGMNVAAMALEGNRLQLDVNADVNETAAIVWAAKAAGGKSGVWILGGGSPKNFVLQTEPQIQEVLGIEEKGHDYFFAITDARPDSGGLSGATPSEAVSWGKIDPEKLPDTVICYCDATIALPLVTSYALARHAPRERRRLYERRAELVRGLTAAFHARGRGATAAVKR</sequence>
<evidence type="ECO:0000313" key="3">
    <source>
        <dbReference type="EMBL" id="TMQ54832.1"/>
    </source>
</evidence>
<dbReference type="InterPro" id="IPR029035">
    <property type="entry name" value="DHS-like_NAD/FAD-binding_dom"/>
</dbReference>
<dbReference type="AlphaFoldDB" id="A0A538STV2"/>
<gene>
    <name evidence="3" type="ORF">E6K72_07200</name>
</gene>
<dbReference type="GO" id="GO:0034038">
    <property type="term" value="F:deoxyhypusine synthase activity"/>
    <property type="evidence" value="ECO:0007669"/>
    <property type="project" value="TreeGrafter"/>
</dbReference>